<dbReference type="CDD" id="cd09917">
    <property type="entry name" value="F-box_SF"/>
    <property type="match status" value="1"/>
</dbReference>
<keyword evidence="2" id="KW-1185">Reference proteome</keyword>
<name>A0AAD7BNF6_9AGAR</name>
<dbReference type="Gene3D" id="3.80.10.10">
    <property type="entry name" value="Ribonuclease Inhibitor"/>
    <property type="match status" value="1"/>
</dbReference>
<reference evidence="1" key="1">
    <citation type="submission" date="2023-03" db="EMBL/GenBank/DDBJ databases">
        <title>Massive genome expansion in bonnet fungi (Mycena s.s.) driven by repeated elements and novel gene families across ecological guilds.</title>
        <authorList>
            <consortium name="Lawrence Berkeley National Laboratory"/>
            <person name="Harder C.B."/>
            <person name="Miyauchi S."/>
            <person name="Viragh M."/>
            <person name="Kuo A."/>
            <person name="Thoen E."/>
            <person name="Andreopoulos B."/>
            <person name="Lu D."/>
            <person name="Skrede I."/>
            <person name="Drula E."/>
            <person name="Henrissat B."/>
            <person name="Morin E."/>
            <person name="Kohler A."/>
            <person name="Barry K."/>
            <person name="LaButti K."/>
            <person name="Morin E."/>
            <person name="Salamov A."/>
            <person name="Lipzen A."/>
            <person name="Mereny Z."/>
            <person name="Hegedus B."/>
            <person name="Baldrian P."/>
            <person name="Stursova M."/>
            <person name="Weitz H."/>
            <person name="Taylor A."/>
            <person name="Grigoriev I.V."/>
            <person name="Nagy L.G."/>
            <person name="Martin F."/>
            <person name="Kauserud H."/>
        </authorList>
    </citation>
    <scope>NUCLEOTIDE SEQUENCE</scope>
    <source>
        <strain evidence="1">9284</strain>
    </source>
</reference>
<dbReference type="EMBL" id="JARKIF010000012">
    <property type="protein sequence ID" value="KAJ7626078.1"/>
    <property type="molecule type" value="Genomic_DNA"/>
</dbReference>
<dbReference type="InterPro" id="IPR032675">
    <property type="entry name" value="LRR_dom_sf"/>
</dbReference>
<comment type="caution">
    <text evidence="1">The sequence shown here is derived from an EMBL/GenBank/DDBJ whole genome shotgun (WGS) entry which is preliminary data.</text>
</comment>
<proteinExistence type="predicted"/>
<organism evidence="1 2">
    <name type="scientific">Roridomyces roridus</name>
    <dbReference type="NCBI Taxonomy" id="1738132"/>
    <lineage>
        <taxon>Eukaryota</taxon>
        <taxon>Fungi</taxon>
        <taxon>Dikarya</taxon>
        <taxon>Basidiomycota</taxon>
        <taxon>Agaricomycotina</taxon>
        <taxon>Agaricomycetes</taxon>
        <taxon>Agaricomycetidae</taxon>
        <taxon>Agaricales</taxon>
        <taxon>Marasmiineae</taxon>
        <taxon>Mycenaceae</taxon>
        <taxon>Roridomyces</taxon>
    </lineage>
</organism>
<gene>
    <name evidence="1" type="ORF">FB45DRAFT_869184</name>
</gene>
<sequence>MVLTRRARKCILRWLPNELVSEIIAFSSFDTQLALCRVCKLFNQLAVISLYRAVDLGSYSKFAQFAESLSSNTRNAIHVVSLRLYSTSLESEEDVAELPDDYSIFNSLSRLETLCLFVSLGETICVGLFRECTFPRLTEFRYIAPQSLVTAGMLTHEILLSFIRRHSEITRLVAMDGSPAFPASVAREEPASQLQKLRQFVGPAYLLEFLPLGINQIFLFSGDEEQTDTLQQLSRLTAQGTDLAYSNIFILRGTIARTLSMIATHLPRIVSIQLRWGKNPDRWLDPENIQAISQSLENFPALRYLTFHYIAFLDVLKDGNRLPVDEYNADRQVVERWGKSCPSLRECCFHGNGWRRDEGASEWISCVEDEMKERPDIEFIVR</sequence>
<dbReference type="InterPro" id="IPR036047">
    <property type="entry name" value="F-box-like_dom_sf"/>
</dbReference>
<evidence type="ECO:0008006" key="3">
    <source>
        <dbReference type="Google" id="ProtNLM"/>
    </source>
</evidence>
<dbReference type="SUPFAM" id="SSF81383">
    <property type="entry name" value="F-box domain"/>
    <property type="match status" value="1"/>
</dbReference>
<evidence type="ECO:0000313" key="1">
    <source>
        <dbReference type="EMBL" id="KAJ7626078.1"/>
    </source>
</evidence>
<dbReference type="Proteomes" id="UP001221142">
    <property type="component" value="Unassembled WGS sequence"/>
</dbReference>
<dbReference type="AlphaFoldDB" id="A0AAD7BNF6"/>
<accession>A0AAD7BNF6</accession>
<dbReference type="SUPFAM" id="SSF52047">
    <property type="entry name" value="RNI-like"/>
    <property type="match status" value="1"/>
</dbReference>
<protein>
    <recommendedName>
        <fullName evidence="3">F-box domain-containing protein</fullName>
    </recommendedName>
</protein>
<evidence type="ECO:0000313" key="2">
    <source>
        <dbReference type="Proteomes" id="UP001221142"/>
    </source>
</evidence>